<keyword evidence="3" id="KW-0862">Zinc</keyword>
<dbReference type="EMBL" id="CYKH01000618">
    <property type="protein sequence ID" value="CUG06873.1"/>
    <property type="molecule type" value="Genomic_DNA"/>
</dbReference>
<dbReference type="SUPFAM" id="SSF53300">
    <property type="entry name" value="vWA-like"/>
    <property type="match status" value="1"/>
</dbReference>
<accession>A0A0S4IZ83</accession>
<evidence type="ECO:0000256" key="4">
    <source>
        <dbReference type="PROSITE-ProRule" id="PRU00091"/>
    </source>
</evidence>
<name>A0A0S4IZ83_BODSA</name>
<dbReference type="PANTHER" id="PTHR39490">
    <property type="entry name" value="ARRESTIN DOMAIN-CONTAINING PROTEIN D"/>
    <property type="match status" value="1"/>
</dbReference>
<dbReference type="InterPro" id="IPR052113">
    <property type="entry name" value="FYVE-type_Zinc_Finger"/>
</dbReference>
<organism evidence="6 7">
    <name type="scientific">Bodo saltans</name>
    <name type="common">Flagellated protozoan</name>
    <dbReference type="NCBI Taxonomy" id="75058"/>
    <lineage>
        <taxon>Eukaryota</taxon>
        <taxon>Discoba</taxon>
        <taxon>Euglenozoa</taxon>
        <taxon>Kinetoplastea</taxon>
        <taxon>Metakinetoplastina</taxon>
        <taxon>Eubodonida</taxon>
        <taxon>Bodonidae</taxon>
        <taxon>Bodo</taxon>
    </lineage>
</organism>
<evidence type="ECO:0000256" key="3">
    <source>
        <dbReference type="ARBA" id="ARBA00022833"/>
    </source>
</evidence>
<dbReference type="PANTHER" id="PTHR39490:SF8">
    <property type="entry name" value="ZINC FINGER FYVE DOMAIN-CONTAINING PROTEIN 21"/>
    <property type="match status" value="1"/>
</dbReference>
<dbReference type="Pfam" id="PF13475">
    <property type="entry name" value="DUF4116"/>
    <property type="match status" value="6"/>
</dbReference>
<dbReference type="Proteomes" id="UP000051952">
    <property type="component" value="Unassembled WGS sequence"/>
</dbReference>
<dbReference type="InterPro" id="IPR017455">
    <property type="entry name" value="Znf_FYVE-rel"/>
</dbReference>
<dbReference type="VEuPathDB" id="TriTrypDB:BSAL_73465"/>
<reference evidence="7" key="1">
    <citation type="submission" date="2015-09" db="EMBL/GenBank/DDBJ databases">
        <authorList>
            <consortium name="Pathogen Informatics"/>
        </authorList>
    </citation>
    <scope>NUCLEOTIDE SEQUENCE [LARGE SCALE GENOMIC DNA]</scope>
    <source>
        <strain evidence="7">Lake Konstanz</strain>
    </source>
</reference>
<dbReference type="InterPro" id="IPR011011">
    <property type="entry name" value="Znf_FYVE_PHD"/>
</dbReference>
<evidence type="ECO:0000256" key="2">
    <source>
        <dbReference type="ARBA" id="ARBA00022771"/>
    </source>
</evidence>
<gene>
    <name evidence="6" type="ORF">BSAL_73465</name>
</gene>
<proteinExistence type="predicted"/>
<dbReference type="OrthoDB" id="422971at2759"/>
<dbReference type="SUPFAM" id="SSF57903">
    <property type="entry name" value="FYVE/PHD zinc finger"/>
    <property type="match status" value="1"/>
</dbReference>
<protein>
    <recommendedName>
        <fullName evidence="5">FYVE-type domain-containing protein</fullName>
    </recommendedName>
</protein>
<dbReference type="AlphaFoldDB" id="A0A0S4IZ83"/>
<dbReference type="CDD" id="cd00065">
    <property type="entry name" value="FYVE_like_SF"/>
    <property type="match status" value="1"/>
</dbReference>
<dbReference type="InterPro" id="IPR000306">
    <property type="entry name" value="Znf_FYVE"/>
</dbReference>
<evidence type="ECO:0000259" key="5">
    <source>
        <dbReference type="PROSITE" id="PS50178"/>
    </source>
</evidence>
<dbReference type="InterPro" id="IPR025197">
    <property type="entry name" value="DUF4116"/>
</dbReference>
<evidence type="ECO:0000313" key="7">
    <source>
        <dbReference type="Proteomes" id="UP000051952"/>
    </source>
</evidence>
<evidence type="ECO:0000256" key="1">
    <source>
        <dbReference type="ARBA" id="ARBA00022723"/>
    </source>
</evidence>
<keyword evidence="2 4" id="KW-0863">Zinc-finger</keyword>
<dbReference type="InterPro" id="IPR036465">
    <property type="entry name" value="vWFA_dom_sf"/>
</dbReference>
<dbReference type="GO" id="GO:0008270">
    <property type="term" value="F:zinc ion binding"/>
    <property type="evidence" value="ECO:0007669"/>
    <property type="project" value="UniProtKB-KW"/>
</dbReference>
<evidence type="ECO:0000313" key="6">
    <source>
        <dbReference type="EMBL" id="CUG06873.1"/>
    </source>
</evidence>
<dbReference type="PROSITE" id="PS50178">
    <property type="entry name" value="ZF_FYVE"/>
    <property type="match status" value="1"/>
</dbReference>
<keyword evidence="1" id="KW-0479">Metal-binding</keyword>
<keyword evidence="7" id="KW-1185">Reference proteome</keyword>
<feature type="domain" description="FYVE-type" evidence="5">
    <location>
        <begin position="542"/>
        <end position="601"/>
    </location>
</feature>
<dbReference type="SMART" id="SM00064">
    <property type="entry name" value="FYVE"/>
    <property type="match status" value="1"/>
</dbReference>
<sequence length="906" mass="99030">MVQLAIERDYNAIVFATTSVLKKFESQICELISAIPSPLLLWQQLPSSIRHQRAIAIALLKRSGMTLDQMPSSIQNDEEAVVAAVENNGDAIRFACRSLRGTKRIALMAVQRDGLELQDLPSAMTDDIDVVTAAVRQNTLALQFASRRLRGNTDLVSRAVLFNPSVLLFASDDLQADPDLATRLISRNPAAFVDLCRSAKQKREISLAAVKRNGLLLKEVPSEFQKDPDVVLAAVTQNGDAIQFASRSLRADKGLALVAVRRDGMELRDLANSLQKDVDVVLAAVTQNGDALQFACRSLRANKQIALIAVSRDGLELRDVSSNLQNDDEVVSAACQQNGLALQFASKRLRGVASIVKLSVQRAKEALQYASVEQQCDDTIAVPVVTFSPIIFSLLCDEARAVESIALAACKAHGSMFMYIASKFRTVEAFALASMATYPSGYSNLPTVMQRNRNVVLTTVTVSGIELVNAPSEFRKDKGIVMAAMRNNRVAFQFADGSLKSDTELLTMLNDDLRYRFTGNWGIPLPQTYWVAACPKSSWVSDGVAPGCAACNKEFGMFRRRHHCRACGHVICGDCSFVGVAMANKSRGLHRCCTQCFQASRLHVQIRRSIGIPLVPHVEKGVEAYHTFLETTLGVPRQYCPFMDLVTAADIAVILDDSGSMKFPTNGAGTPGKSFAASRSGSDATSRWLEMQAILSNMFDVWSWLGLSIDVVFMNRNRVQRGGRTAPPPVSSMAELQSAFDAPPYGGTPSVTTLQSVFSRRLSNDASRPLLTYLFTDGEPDGSFEAFERFIEDRPHKQHSLLSVILCTDETEIVERYRRLENEVVLMPDGVWNSLGISGVDVTEDYAGEARDVALAGRPTPLLPGEYLVKCMVGALDPAVHLIDLPARPTFWRQPPVQQADGGGGD</sequence>
<dbReference type="Pfam" id="PF01363">
    <property type="entry name" value="FYVE"/>
    <property type="match status" value="1"/>
</dbReference>
<dbReference type="Gene3D" id="3.30.40.10">
    <property type="entry name" value="Zinc/RING finger domain, C3HC4 (zinc finger)"/>
    <property type="match status" value="1"/>
</dbReference>
<dbReference type="InterPro" id="IPR013083">
    <property type="entry name" value="Znf_RING/FYVE/PHD"/>
</dbReference>